<feature type="compositionally biased region" description="Polar residues" evidence="1">
    <location>
        <begin position="37"/>
        <end position="68"/>
    </location>
</feature>
<dbReference type="AlphaFoldDB" id="A0A5J4TXL1"/>
<feature type="region of interest" description="Disordered" evidence="1">
    <location>
        <begin position="1"/>
        <end position="79"/>
    </location>
</feature>
<dbReference type="EMBL" id="SNRW01023947">
    <property type="protein sequence ID" value="KAA6362619.1"/>
    <property type="molecule type" value="Genomic_DNA"/>
</dbReference>
<dbReference type="Proteomes" id="UP000324800">
    <property type="component" value="Unassembled WGS sequence"/>
</dbReference>
<comment type="caution">
    <text evidence="2">The sequence shown here is derived from an EMBL/GenBank/DDBJ whole genome shotgun (WGS) entry which is preliminary data.</text>
</comment>
<protein>
    <submittedName>
        <fullName evidence="2">Uncharacterized protein</fullName>
    </submittedName>
</protein>
<accession>A0A5J4TXL1</accession>
<name>A0A5J4TXL1_9EUKA</name>
<organism evidence="2 3">
    <name type="scientific">Streblomastix strix</name>
    <dbReference type="NCBI Taxonomy" id="222440"/>
    <lineage>
        <taxon>Eukaryota</taxon>
        <taxon>Metamonada</taxon>
        <taxon>Preaxostyla</taxon>
        <taxon>Oxymonadida</taxon>
        <taxon>Streblomastigidae</taxon>
        <taxon>Streblomastix</taxon>
    </lineage>
</organism>
<sequence>MPHLPSHKIDIKTAQRTQQNRGYDLVRDPRVIEYKNSKQQSKLATQKPFTFRKQVSQPSGRDQKNSSLRQKRKRNKGGVVAAVAAATTAGKYKKIGQGKETKRFREPMEMKTEPIGYKEKESERKQPKLQQKAGLMDLIERFNEIMKPIIEEQKKKLKIIIPRQYKEHPNNDGPDFFYPPKNYHLTSIPRPKDLNFSEKLWNQFDGDVREGVVPFCL</sequence>
<evidence type="ECO:0000313" key="2">
    <source>
        <dbReference type="EMBL" id="KAA6362619.1"/>
    </source>
</evidence>
<feature type="compositionally biased region" description="Basic and acidic residues" evidence="1">
    <location>
        <begin position="24"/>
        <end position="36"/>
    </location>
</feature>
<proteinExistence type="predicted"/>
<gene>
    <name evidence="2" type="ORF">EZS28_041854</name>
</gene>
<reference evidence="2 3" key="1">
    <citation type="submission" date="2019-03" db="EMBL/GenBank/DDBJ databases">
        <title>Single cell metagenomics reveals metabolic interactions within the superorganism composed of flagellate Streblomastix strix and complex community of Bacteroidetes bacteria on its surface.</title>
        <authorList>
            <person name="Treitli S.C."/>
            <person name="Kolisko M."/>
            <person name="Husnik F."/>
            <person name="Keeling P."/>
            <person name="Hampl V."/>
        </authorList>
    </citation>
    <scope>NUCLEOTIDE SEQUENCE [LARGE SCALE GENOMIC DNA]</scope>
    <source>
        <strain evidence="2">ST1C</strain>
    </source>
</reference>
<evidence type="ECO:0000313" key="3">
    <source>
        <dbReference type="Proteomes" id="UP000324800"/>
    </source>
</evidence>
<evidence type="ECO:0000256" key="1">
    <source>
        <dbReference type="SAM" id="MobiDB-lite"/>
    </source>
</evidence>